<evidence type="ECO:0000256" key="1">
    <source>
        <dbReference type="SAM" id="MobiDB-lite"/>
    </source>
</evidence>
<name>A0AB37ZXD7_9LACT</name>
<feature type="region of interest" description="Disordered" evidence="1">
    <location>
        <begin position="129"/>
        <end position="152"/>
    </location>
</feature>
<evidence type="ECO:0000313" key="3">
    <source>
        <dbReference type="Proteomes" id="UP000199042"/>
    </source>
</evidence>
<reference evidence="2 3" key="1">
    <citation type="submission" date="2016-10" db="EMBL/GenBank/DDBJ databases">
        <authorList>
            <person name="Varghese N."/>
            <person name="Submissions S."/>
        </authorList>
    </citation>
    <scope>NUCLEOTIDE SEQUENCE [LARGE SCALE GENOMIC DNA]</scope>
    <source>
        <strain evidence="2 3">DSM 14526</strain>
    </source>
</reference>
<evidence type="ECO:0000313" key="2">
    <source>
        <dbReference type="EMBL" id="SDZ95379.1"/>
    </source>
</evidence>
<dbReference type="RefSeq" id="WP_086986773.1">
    <property type="nucleotide sequence ID" value="NZ_FJNA01000002.1"/>
</dbReference>
<protein>
    <submittedName>
        <fullName evidence="2">Uncharacterized protein</fullName>
    </submittedName>
</protein>
<gene>
    <name evidence="2" type="ORF">SAMN04488525_101712</name>
</gene>
<proteinExistence type="predicted"/>
<dbReference type="EMBL" id="FNQH01000001">
    <property type="protein sequence ID" value="SDZ95379.1"/>
    <property type="molecule type" value="Genomic_DNA"/>
</dbReference>
<sequence>MRILEGLKLEWAEAELVAFRTMWMTRVPIADIAQRLGCSESEVALLVIDQAEKEIIGEWGKEMEPVTEAVNIYGEIIKGHVVRENINTVIIQSDDGAHHVVRNERIGKKAKTRGINHKYGFDRERVEGYGHAPDKRAMHHNNRSQKTVRGEK</sequence>
<dbReference type="Proteomes" id="UP000199042">
    <property type="component" value="Unassembled WGS sequence"/>
</dbReference>
<organism evidence="2 3">
    <name type="scientific">Trichococcus collinsii</name>
    <dbReference type="NCBI Taxonomy" id="157076"/>
    <lineage>
        <taxon>Bacteria</taxon>
        <taxon>Bacillati</taxon>
        <taxon>Bacillota</taxon>
        <taxon>Bacilli</taxon>
        <taxon>Lactobacillales</taxon>
        <taxon>Carnobacteriaceae</taxon>
        <taxon>Trichococcus</taxon>
    </lineage>
</organism>
<comment type="caution">
    <text evidence="2">The sequence shown here is derived from an EMBL/GenBank/DDBJ whole genome shotgun (WGS) entry which is preliminary data.</text>
</comment>
<keyword evidence="3" id="KW-1185">Reference proteome</keyword>
<accession>A0AB37ZXD7</accession>
<dbReference type="AlphaFoldDB" id="A0AB37ZXD7"/>